<dbReference type="EMBL" id="JEMY01000001">
    <property type="protein sequence ID" value="EXI91314.1"/>
    <property type="molecule type" value="Genomic_DNA"/>
</dbReference>
<dbReference type="PANTHER" id="PTHR23355:SF9">
    <property type="entry name" value="DIS3-LIKE EXONUCLEASE 2"/>
    <property type="match status" value="1"/>
</dbReference>
<dbReference type="SUPFAM" id="SSF50249">
    <property type="entry name" value="Nucleic acid-binding proteins"/>
    <property type="match status" value="1"/>
</dbReference>
<dbReference type="GO" id="GO:0003723">
    <property type="term" value="F:RNA binding"/>
    <property type="evidence" value="ECO:0007669"/>
    <property type="project" value="InterPro"/>
</dbReference>
<dbReference type="PANTHER" id="PTHR23355">
    <property type="entry name" value="RIBONUCLEASE"/>
    <property type="match status" value="1"/>
</dbReference>
<dbReference type="SMART" id="SM00955">
    <property type="entry name" value="RNB"/>
    <property type="match status" value="1"/>
</dbReference>
<dbReference type="STRING" id="1454004.AW11_00125"/>
<dbReference type="eggNOG" id="COG0557">
    <property type="taxonomic scope" value="Bacteria"/>
</dbReference>
<keyword evidence="3" id="KW-1185">Reference proteome</keyword>
<dbReference type="InterPro" id="IPR050180">
    <property type="entry name" value="RNR_Ribonuclease"/>
</dbReference>
<protein>
    <submittedName>
        <fullName evidence="2">Exoribonuclease 2</fullName>
        <ecNumber evidence="2">3.1.13.1</ecNumber>
    </submittedName>
</protein>
<dbReference type="PATRIC" id="fig|1454004.3.peg.133"/>
<dbReference type="InterPro" id="IPR012340">
    <property type="entry name" value="NA-bd_OB-fold"/>
</dbReference>
<evidence type="ECO:0000313" key="3">
    <source>
        <dbReference type="Proteomes" id="UP000022141"/>
    </source>
</evidence>
<accession>A0A011RJG0</accession>
<gene>
    <name evidence="2" type="primary">rnb</name>
    <name evidence="2" type="ORF">AW11_00125</name>
</gene>
<dbReference type="GO" id="GO:0005829">
    <property type="term" value="C:cytosol"/>
    <property type="evidence" value="ECO:0007669"/>
    <property type="project" value="TreeGrafter"/>
</dbReference>
<dbReference type="InterPro" id="IPR001900">
    <property type="entry name" value="RNase_II/R"/>
</dbReference>
<dbReference type="GO" id="GO:0006402">
    <property type="term" value="P:mRNA catabolic process"/>
    <property type="evidence" value="ECO:0007669"/>
    <property type="project" value="TreeGrafter"/>
</dbReference>
<keyword evidence="2" id="KW-0378">Hydrolase</keyword>
<dbReference type="Pfam" id="PF00773">
    <property type="entry name" value="RNB"/>
    <property type="match status" value="2"/>
</dbReference>
<evidence type="ECO:0000259" key="1">
    <source>
        <dbReference type="SMART" id="SM00955"/>
    </source>
</evidence>
<dbReference type="EC" id="3.1.13.1" evidence="2"/>
<evidence type="ECO:0000313" key="2">
    <source>
        <dbReference type="EMBL" id="EXI91314.1"/>
    </source>
</evidence>
<dbReference type="Proteomes" id="UP000022141">
    <property type="component" value="Unassembled WGS sequence"/>
</dbReference>
<sequence>MHVLYEEDGAFRTASILADNDTSLQVETASGKRSKIKTTSVLLRYSEPAPTLLLDEAEALAAGMEHEFLWECLGDGEFSFADFANEYFGHAASAVEAAALLLALHSAPIYFHRKGKGRFRKAPADILQAALAGLEKKRQQALSIGRMVAELKAFTLPPEFTPILSQLLYKPDRNRSETKALEAACSESGLSAPHLLHRCGAIRSAHDYHLQRFLLEYFPQGTGFAACAAPPLPSGLPRADVRAFSIDDAATTEIDDAFSLQALPGLGWRVGIHIAAPSLGIAPGSPLDAIARDRLSTVYLPGRKITMLPENVVEGFTLCAGRDCAAISLYLTLTPEFEITACESRVEIVPVVANLRHHDLEPLFNEGTIAAGLAEFAFRDELMTLWQLANACEGRRGKPSATQTHLDYNFRIQGDLEDADACRVEISARRRGSPLDKLVAEMMIVANSTWGGLLANKGVTAIYRIQTPGGKVRMSTSPQAHEGLGVKQYAWSTSPLRRYVDLINQWQLVAYLNGDTPPFAARSDDLFAALRDFDLTYGAYADFQRNMERYWCLRWLLQHGVETIKATIIGRENLARLEQLPLVQRIPSAPELKPAQEILLRIESIDLLTLELDCRYVETLLPAAAAIEGADDGLLEAID</sequence>
<organism evidence="2 3">
    <name type="scientific">Accumulibacter regalis</name>
    <dbReference type="NCBI Taxonomy" id="522306"/>
    <lineage>
        <taxon>Bacteria</taxon>
        <taxon>Pseudomonadati</taxon>
        <taxon>Pseudomonadota</taxon>
        <taxon>Betaproteobacteria</taxon>
        <taxon>Candidatus Accumulibacter</taxon>
    </lineage>
</organism>
<dbReference type="GO" id="GO:0008859">
    <property type="term" value="F:exoribonuclease II activity"/>
    <property type="evidence" value="ECO:0007669"/>
    <property type="project" value="UniProtKB-EC"/>
</dbReference>
<proteinExistence type="predicted"/>
<reference evidence="2" key="1">
    <citation type="submission" date="2014-02" db="EMBL/GenBank/DDBJ databases">
        <title>Expanding our view of genomic diversity in Candidatus Accumulibacter clades.</title>
        <authorList>
            <person name="Skennerton C.T."/>
            <person name="Barr J.J."/>
            <person name="Slater F.R."/>
            <person name="Bond P.L."/>
            <person name="Tyson G.W."/>
        </authorList>
    </citation>
    <scope>NUCLEOTIDE SEQUENCE [LARGE SCALE GENOMIC DNA]</scope>
</reference>
<dbReference type="AlphaFoldDB" id="A0A011RJG0"/>
<name>A0A011RJG0_ACCRE</name>
<feature type="domain" description="RNB" evidence="1">
    <location>
        <begin position="238"/>
        <end position="514"/>
    </location>
</feature>
<comment type="caution">
    <text evidence="2">The sequence shown here is derived from an EMBL/GenBank/DDBJ whole genome shotgun (WGS) entry which is preliminary data.</text>
</comment>